<comment type="caution">
    <text evidence="2">The sequence shown here is derived from an EMBL/GenBank/DDBJ whole genome shotgun (WGS) entry which is preliminary data.</text>
</comment>
<evidence type="ECO:0000313" key="2">
    <source>
        <dbReference type="EMBL" id="KAG0150638.1"/>
    </source>
</evidence>
<keyword evidence="1" id="KW-1133">Transmembrane helix</keyword>
<reference evidence="2" key="1">
    <citation type="submission" date="2013-11" db="EMBL/GenBank/DDBJ databases">
        <title>Genome sequence of the fusiform rust pathogen reveals effectors for host alternation and coevolution with pine.</title>
        <authorList>
            <consortium name="DOE Joint Genome Institute"/>
            <person name="Smith K."/>
            <person name="Pendleton A."/>
            <person name="Kubisiak T."/>
            <person name="Anderson C."/>
            <person name="Salamov A."/>
            <person name="Aerts A."/>
            <person name="Riley R."/>
            <person name="Clum A."/>
            <person name="Lindquist E."/>
            <person name="Ence D."/>
            <person name="Campbell M."/>
            <person name="Kronenberg Z."/>
            <person name="Feau N."/>
            <person name="Dhillon B."/>
            <person name="Hamelin R."/>
            <person name="Burleigh J."/>
            <person name="Smith J."/>
            <person name="Yandell M."/>
            <person name="Nelson C."/>
            <person name="Grigoriev I."/>
            <person name="Davis J."/>
        </authorList>
    </citation>
    <scope>NUCLEOTIDE SEQUENCE</scope>
    <source>
        <strain evidence="2">G11</strain>
    </source>
</reference>
<sequence length="134" mass="15110">MGSTRSWQIVHFTAGMYVCGFGAKLLQLLFRHARPKGSHKHSYGMPSAHSSTVCYLALYTLFCAARHDLANGLKSWRLLSEMFKMGPETTMKTSWVIISLCICHGCFSHHTPVQIWSGLVYGACFATIWVHVNW</sequence>
<dbReference type="OrthoDB" id="2507373at2759"/>
<evidence type="ECO:0000256" key="1">
    <source>
        <dbReference type="SAM" id="Phobius"/>
    </source>
</evidence>
<proteinExistence type="predicted"/>
<dbReference type="Proteomes" id="UP000886653">
    <property type="component" value="Unassembled WGS sequence"/>
</dbReference>
<feature type="transmembrane region" description="Helical" evidence="1">
    <location>
        <begin position="6"/>
        <end position="30"/>
    </location>
</feature>
<dbReference type="AlphaFoldDB" id="A0A9P6THC4"/>
<gene>
    <name evidence="2" type="ORF">CROQUDRAFT_38127</name>
</gene>
<accession>A0A9P6THC4</accession>
<protein>
    <recommendedName>
        <fullName evidence="4">Dolichyldiphosphatase</fullName>
    </recommendedName>
</protein>
<keyword evidence="1" id="KW-0472">Membrane</keyword>
<keyword evidence="3" id="KW-1185">Reference proteome</keyword>
<evidence type="ECO:0000313" key="3">
    <source>
        <dbReference type="Proteomes" id="UP000886653"/>
    </source>
</evidence>
<name>A0A9P6THC4_9BASI</name>
<dbReference type="EMBL" id="MU167218">
    <property type="protein sequence ID" value="KAG0150638.1"/>
    <property type="molecule type" value="Genomic_DNA"/>
</dbReference>
<keyword evidence="1" id="KW-0812">Transmembrane</keyword>
<evidence type="ECO:0008006" key="4">
    <source>
        <dbReference type="Google" id="ProtNLM"/>
    </source>
</evidence>
<organism evidence="2 3">
    <name type="scientific">Cronartium quercuum f. sp. fusiforme G11</name>
    <dbReference type="NCBI Taxonomy" id="708437"/>
    <lineage>
        <taxon>Eukaryota</taxon>
        <taxon>Fungi</taxon>
        <taxon>Dikarya</taxon>
        <taxon>Basidiomycota</taxon>
        <taxon>Pucciniomycotina</taxon>
        <taxon>Pucciniomycetes</taxon>
        <taxon>Pucciniales</taxon>
        <taxon>Coleosporiaceae</taxon>
        <taxon>Cronartium</taxon>
    </lineage>
</organism>